<keyword evidence="2" id="KW-0203">Cytokinin biosynthesis</keyword>
<comment type="caution">
    <text evidence="3">The sequence shown here is derived from an EMBL/GenBank/DDBJ whole genome shotgun (WGS) entry which is preliminary data.</text>
</comment>
<dbReference type="SUPFAM" id="SSF102405">
    <property type="entry name" value="MCP/YpsA-like"/>
    <property type="match status" value="1"/>
</dbReference>
<dbReference type="Proteomes" id="UP001292216">
    <property type="component" value="Unassembled WGS sequence"/>
</dbReference>
<dbReference type="InterPro" id="IPR031100">
    <property type="entry name" value="LOG_fam"/>
</dbReference>
<sequence length="194" mass="21190">MKSICVFAGSRFGEDEQYRVKAEQLGKVMAQRGYRLIYGGSRHGLMGAVANAILEAGGEAIGIMPSGLIHGEMAHPGLTQFIEVEGMHARKAKMSELADGFIALPGGFGTLEELFEVLCWLQIGIHQKPVGVLNVQGYFEPLMELVNSCIRAGFVHPGHEALINLAEEPGELLSRMENFVPVIAEKKWKQGRTL</sequence>
<evidence type="ECO:0000313" key="3">
    <source>
        <dbReference type="EMBL" id="MEA3570862.1"/>
    </source>
</evidence>
<gene>
    <name evidence="3" type="ORF">U9M73_12785</name>
</gene>
<dbReference type="EC" id="3.2.2.n1" evidence="2"/>
<reference evidence="3 4" key="1">
    <citation type="submission" date="2023-12" db="EMBL/GenBank/DDBJ databases">
        <title>Whole genome sequencing of Paenibacillus phoenicis isolated from the Phoenix Mars Lander spacecraft assembly facility.</title>
        <authorList>
            <person name="Garcia A."/>
            <person name="Venkateswaran K."/>
        </authorList>
    </citation>
    <scope>NUCLEOTIDE SEQUENCE [LARGE SCALE GENOMIC DNA]</scope>
    <source>
        <strain evidence="3 4">3PO2SA</strain>
    </source>
</reference>
<dbReference type="Pfam" id="PF03641">
    <property type="entry name" value="Lysine_decarbox"/>
    <property type="match status" value="1"/>
</dbReference>
<comment type="similarity">
    <text evidence="1 2">Belongs to the LOG family.</text>
</comment>
<dbReference type="Gene3D" id="3.40.50.450">
    <property type="match status" value="1"/>
</dbReference>
<dbReference type="EMBL" id="JAYERP010000001">
    <property type="protein sequence ID" value="MEA3570862.1"/>
    <property type="molecule type" value="Genomic_DNA"/>
</dbReference>
<keyword evidence="2" id="KW-0378">Hydrolase</keyword>
<accession>A0ABU5PMJ7</accession>
<evidence type="ECO:0000313" key="4">
    <source>
        <dbReference type="Proteomes" id="UP001292216"/>
    </source>
</evidence>
<keyword evidence="4" id="KW-1185">Reference proteome</keyword>
<organism evidence="3 4">
    <name type="scientific">Paenibacillus phoenicis</name>
    <dbReference type="NCBI Taxonomy" id="554117"/>
    <lineage>
        <taxon>Bacteria</taxon>
        <taxon>Bacillati</taxon>
        <taxon>Bacillota</taxon>
        <taxon>Bacilli</taxon>
        <taxon>Bacillales</taxon>
        <taxon>Paenibacillaceae</taxon>
        <taxon>Paenibacillus</taxon>
    </lineage>
</organism>
<evidence type="ECO:0000256" key="1">
    <source>
        <dbReference type="ARBA" id="ARBA00006763"/>
    </source>
</evidence>
<name>A0ABU5PMJ7_9BACL</name>
<evidence type="ECO:0000256" key="2">
    <source>
        <dbReference type="RuleBase" id="RU363015"/>
    </source>
</evidence>
<dbReference type="RefSeq" id="WP_260070363.1">
    <property type="nucleotide sequence ID" value="NZ_CBCSKM010000028.1"/>
</dbReference>
<dbReference type="PANTHER" id="PTHR31223">
    <property type="entry name" value="LOG FAMILY PROTEIN YJL055W"/>
    <property type="match status" value="1"/>
</dbReference>
<dbReference type="PANTHER" id="PTHR31223:SF70">
    <property type="entry name" value="LOG FAMILY PROTEIN YJL055W"/>
    <property type="match status" value="1"/>
</dbReference>
<protein>
    <recommendedName>
        <fullName evidence="2">Cytokinin riboside 5'-monophosphate phosphoribohydrolase</fullName>
        <ecNumber evidence="2">3.2.2.n1</ecNumber>
    </recommendedName>
</protein>
<dbReference type="NCBIfam" id="TIGR00730">
    <property type="entry name" value="Rossman fold protein, TIGR00730 family"/>
    <property type="match status" value="1"/>
</dbReference>
<proteinExistence type="inferred from homology"/>
<dbReference type="InterPro" id="IPR005269">
    <property type="entry name" value="LOG"/>
</dbReference>